<keyword evidence="3 4" id="KW-0687">Ribonucleoprotein</keyword>
<dbReference type="CDD" id="cd00392">
    <property type="entry name" value="Ribosomal_L13"/>
    <property type="match status" value="1"/>
</dbReference>
<dbReference type="GO" id="GO:0022625">
    <property type="term" value="C:cytosolic large ribosomal subunit"/>
    <property type="evidence" value="ECO:0007669"/>
    <property type="project" value="TreeGrafter"/>
</dbReference>
<accession>E8ZIX4</accession>
<organism evidence="5 6">
    <name type="scientific">Mycoplasma haemofelis (strain Langford 1)</name>
    <name type="common">Haemobartonella felis</name>
    <dbReference type="NCBI Taxonomy" id="941640"/>
    <lineage>
        <taxon>Bacteria</taxon>
        <taxon>Bacillati</taxon>
        <taxon>Mycoplasmatota</taxon>
        <taxon>Mollicutes</taxon>
        <taxon>Mycoplasmataceae</taxon>
        <taxon>Mycoplasma</taxon>
    </lineage>
</organism>
<dbReference type="GO" id="GO:0006412">
    <property type="term" value="P:translation"/>
    <property type="evidence" value="ECO:0007669"/>
    <property type="project" value="UniProtKB-UniRule"/>
</dbReference>
<keyword evidence="2 4" id="KW-0689">Ribosomal protein</keyword>
<protein>
    <recommendedName>
        <fullName evidence="4">Large ribosomal subunit protein uL13</fullName>
    </recommendedName>
</protein>
<dbReference type="PANTHER" id="PTHR11545">
    <property type="entry name" value="RIBOSOMAL PROTEIN L13"/>
    <property type="match status" value="1"/>
</dbReference>
<dbReference type="PIRSF" id="PIRSF002181">
    <property type="entry name" value="Ribosomal_L13"/>
    <property type="match status" value="1"/>
</dbReference>
<dbReference type="InterPro" id="IPR005822">
    <property type="entry name" value="Ribosomal_uL13"/>
</dbReference>
<dbReference type="GO" id="GO:0003729">
    <property type="term" value="F:mRNA binding"/>
    <property type="evidence" value="ECO:0007669"/>
    <property type="project" value="TreeGrafter"/>
</dbReference>
<dbReference type="GO" id="GO:0017148">
    <property type="term" value="P:negative regulation of translation"/>
    <property type="evidence" value="ECO:0007669"/>
    <property type="project" value="TreeGrafter"/>
</dbReference>
<dbReference type="InterPro" id="IPR005823">
    <property type="entry name" value="Ribosomal_uL13_bac-type"/>
</dbReference>
<evidence type="ECO:0000313" key="5">
    <source>
        <dbReference type="EMBL" id="CBY93095.1"/>
    </source>
</evidence>
<comment type="function">
    <text evidence="4">This protein is one of the early assembly proteins of the 50S ribosomal subunit, although it is not seen to bind rRNA by itself. It is important during the early stages of 50S assembly.</text>
</comment>
<dbReference type="GO" id="GO:0003735">
    <property type="term" value="F:structural constituent of ribosome"/>
    <property type="evidence" value="ECO:0007669"/>
    <property type="project" value="InterPro"/>
</dbReference>
<dbReference type="HAMAP" id="MF_01366">
    <property type="entry name" value="Ribosomal_uL13"/>
    <property type="match status" value="1"/>
</dbReference>
<dbReference type="AlphaFoldDB" id="E8ZIX4"/>
<dbReference type="EMBL" id="FR773153">
    <property type="protein sequence ID" value="CBY93095.1"/>
    <property type="molecule type" value="Genomic_DNA"/>
</dbReference>
<dbReference type="OrthoDB" id="9801330at2"/>
<dbReference type="InterPro" id="IPR036899">
    <property type="entry name" value="Ribosomal_uL13_sf"/>
</dbReference>
<dbReference type="Proteomes" id="UP000008637">
    <property type="component" value="Chromosome"/>
</dbReference>
<dbReference type="SUPFAM" id="SSF52161">
    <property type="entry name" value="Ribosomal protein L13"/>
    <property type="match status" value="1"/>
</dbReference>
<dbReference type="HOGENOM" id="CLU_082184_2_2_14"/>
<dbReference type="NCBIfam" id="TIGR01066">
    <property type="entry name" value="rplM_bact"/>
    <property type="match status" value="1"/>
</dbReference>
<dbReference type="Pfam" id="PF00572">
    <property type="entry name" value="Ribosomal_L13"/>
    <property type="match status" value="1"/>
</dbReference>
<gene>
    <name evidence="4 5" type="primary">rplM</name>
    <name evidence="5" type="ORF">HF1_10870</name>
</gene>
<evidence type="ECO:0000256" key="1">
    <source>
        <dbReference type="ARBA" id="ARBA00006227"/>
    </source>
</evidence>
<evidence type="ECO:0000256" key="3">
    <source>
        <dbReference type="ARBA" id="ARBA00023274"/>
    </source>
</evidence>
<dbReference type="Gene3D" id="3.90.1180.10">
    <property type="entry name" value="Ribosomal protein L13"/>
    <property type="match status" value="1"/>
</dbReference>
<dbReference type="KEGG" id="mha:HF1_10870"/>
<keyword evidence="6" id="KW-1185">Reference proteome</keyword>
<evidence type="ECO:0000256" key="2">
    <source>
        <dbReference type="ARBA" id="ARBA00022980"/>
    </source>
</evidence>
<comment type="subunit">
    <text evidence="4">Part of the 50S ribosomal subunit.</text>
</comment>
<dbReference type="PANTHER" id="PTHR11545:SF2">
    <property type="entry name" value="LARGE RIBOSOMAL SUBUNIT PROTEIN UL13M"/>
    <property type="match status" value="1"/>
</dbReference>
<name>E8ZIX4_MYCHL</name>
<reference evidence="5 6" key="1">
    <citation type="journal article" date="2011" name="J. Bacteriol.">
        <title>Complete genome sequence of Mycoplasma haemofelis, a hemotropic mycoplasma.</title>
        <authorList>
            <person name="Barker E.N."/>
            <person name="Helps C.R."/>
            <person name="Peters I.R."/>
            <person name="Darby A.C."/>
            <person name="Radford A.D."/>
            <person name="Tasker S."/>
        </authorList>
    </citation>
    <scope>NUCLEOTIDE SEQUENCE [LARGE SCALE GENOMIC DNA]</scope>
    <source>
        <strain evidence="5 6">Langford 1</strain>
    </source>
</reference>
<sequence>MKTTQLTREQGLARRKWYLIDAKDLILGRMCVHIANLLRGKNKPDFTLNQDCGDFVVVINASKVRLSGNKREKEFWYRHSGYPGGIKRRSGAEMIDEYSSKLIRKAVKGMLPKNKSLSDRLLHKLKVYPTAEYKEEAQQPEVYECK</sequence>
<evidence type="ECO:0000313" key="6">
    <source>
        <dbReference type="Proteomes" id="UP000008637"/>
    </source>
</evidence>
<evidence type="ECO:0000256" key="4">
    <source>
        <dbReference type="HAMAP-Rule" id="MF_01366"/>
    </source>
</evidence>
<comment type="similarity">
    <text evidence="1 4">Belongs to the universal ribosomal protein uL13 family.</text>
</comment>
<proteinExistence type="inferred from homology"/>